<protein>
    <recommendedName>
        <fullName evidence="8">BZIP domain-containing protein</fullName>
    </recommendedName>
</protein>
<reference evidence="9 10" key="1">
    <citation type="journal article" date="2019" name="Genome Biol. Evol.">
        <title>Insights into the evolution of the New World diploid cottons (Gossypium, subgenus Houzingenia) based on genome sequencing.</title>
        <authorList>
            <person name="Grover C.E."/>
            <person name="Arick M.A. 2nd"/>
            <person name="Thrash A."/>
            <person name="Conover J.L."/>
            <person name="Sanders W.S."/>
            <person name="Peterson D.G."/>
            <person name="Frelichowski J.E."/>
            <person name="Scheffler J.A."/>
            <person name="Scheffler B.E."/>
            <person name="Wendel J.F."/>
        </authorList>
    </citation>
    <scope>NUCLEOTIDE SEQUENCE [LARGE SCALE GENOMIC DNA]</scope>
    <source>
        <strain evidence="9">57</strain>
        <tissue evidence="9">Leaf</tissue>
    </source>
</reference>
<dbReference type="Pfam" id="PF00170">
    <property type="entry name" value="bZIP_1"/>
    <property type="match status" value="1"/>
</dbReference>
<dbReference type="GO" id="GO:0005789">
    <property type="term" value="C:endoplasmic reticulum membrane"/>
    <property type="evidence" value="ECO:0007669"/>
    <property type="project" value="UniProtKB-SubCell"/>
</dbReference>
<accession>A0A7J8U8I8</accession>
<dbReference type="PANTHER" id="PTHR47416:SF8">
    <property type="entry name" value="BASIC-LEUCINE ZIPPER TRANSCRIPTION FACTOR E-RELATED"/>
    <property type="match status" value="1"/>
</dbReference>
<keyword evidence="7" id="KW-0539">Nucleus</keyword>
<name>A0A7J8U8I8_9ROSI</name>
<dbReference type="EMBL" id="JABFAB010000004">
    <property type="protein sequence ID" value="MBA0646808.1"/>
    <property type="molecule type" value="Genomic_DNA"/>
</dbReference>
<dbReference type="PANTHER" id="PTHR47416">
    <property type="entry name" value="BASIC-LEUCINE ZIPPER TRANSCRIPTION FACTOR F-RELATED"/>
    <property type="match status" value="1"/>
</dbReference>
<keyword evidence="6" id="KW-0804">Transcription</keyword>
<dbReference type="InterPro" id="IPR004827">
    <property type="entry name" value="bZIP"/>
</dbReference>
<dbReference type="InterPro" id="IPR046347">
    <property type="entry name" value="bZIP_sf"/>
</dbReference>
<dbReference type="Proteomes" id="UP000593573">
    <property type="component" value="Unassembled WGS sequence"/>
</dbReference>
<keyword evidence="5" id="KW-0238">DNA-binding</keyword>
<dbReference type="GO" id="GO:0003677">
    <property type="term" value="F:DNA binding"/>
    <property type="evidence" value="ECO:0007669"/>
    <property type="project" value="UniProtKB-KW"/>
</dbReference>
<evidence type="ECO:0000313" key="9">
    <source>
        <dbReference type="EMBL" id="MBA0646808.1"/>
    </source>
</evidence>
<dbReference type="GO" id="GO:0005634">
    <property type="term" value="C:nucleus"/>
    <property type="evidence" value="ECO:0007669"/>
    <property type="project" value="UniProtKB-SubCell"/>
</dbReference>
<evidence type="ECO:0000256" key="3">
    <source>
        <dbReference type="ARBA" id="ARBA00007163"/>
    </source>
</evidence>
<sequence length="96" mass="11361">MEEINWDTLLLEVDLSDFGDILDNELEQVTKPLPQPCSIQNPDEESTVSSWIEEIEKLRNRDATVRSRERKKMYVKDLEMKSRYLEGECTRLSHVF</sequence>
<evidence type="ECO:0000256" key="7">
    <source>
        <dbReference type="ARBA" id="ARBA00023242"/>
    </source>
</evidence>
<evidence type="ECO:0000259" key="8">
    <source>
        <dbReference type="Pfam" id="PF00170"/>
    </source>
</evidence>
<organism evidence="9 10">
    <name type="scientific">Gossypium klotzschianum</name>
    <dbReference type="NCBI Taxonomy" id="34286"/>
    <lineage>
        <taxon>Eukaryota</taxon>
        <taxon>Viridiplantae</taxon>
        <taxon>Streptophyta</taxon>
        <taxon>Embryophyta</taxon>
        <taxon>Tracheophyta</taxon>
        <taxon>Spermatophyta</taxon>
        <taxon>Magnoliopsida</taxon>
        <taxon>eudicotyledons</taxon>
        <taxon>Gunneridae</taxon>
        <taxon>Pentapetalae</taxon>
        <taxon>rosids</taxon>
        <taxon>malvids</taxon>
        <taxon>Malvales</taxon>
        <taxon>Malvaceae</taxon>
        <taxon>Malvoideae</taxon>
        <taxon>Gossypium</taxon>
    </lineage>
</organism>
<dbReference type="OrthoDB" id="996088at2759"/>
<evidence type="ECO:0000313" key="10">
    <source>
        <dbReference type="Proteomes" id="UP000593573"/>
    </source>
</evidence>
<dbReference type="GO" id="GO:0003700">
    <property type="term" value="F:DNA-binding transcription factor activity"/>
    <property type="evidence" value="ECO:0007669"/>
    <property type="project" value="InterPro"/>
</dbReference>
<gene>
    <name evidence="9" type="ORF">Goklo_014739</name>
</gene>
<dbReference type="CDD" id="cd14704">
    <property type="entry name" value="bZIP_HY5-like"/>
    <property type="match status" value="1"/>
</dbReference>
<keyword evidence="4" id="KW-0805">Transcription regulation</keyword>
<dbReference type="SUPFAM" id="SSF57959">
    <property type="entry name" value="Leucine zipper domain"/>
    <property type="match status" value="1"/>
</dbReference>
<keyword evidence="10" id="KW-1185">Reference proteome</keyword>
<comment type="subcellular location">
    <subcellularLocation>
        <location evidence="2">Endoplasmic reticulum membrane</location>
        <topology evidence="2">Single-pass membrane protein</topology>
    </subcellularLocation>
    <subcellularLocation>
        <location evidence="1">Nucleus</location>
    </subcellularLocation>
</comment>
<comment type="caution">
    <text evidence="9">The sequence shown here is derived from an EMBL/GenBank/DDBJ whole genome shotgun (WGS) entry which is preliminary data.</text>
</comment>
<evidence type="ECO:0000256" key="6">
    <source>
        <dbReference type="ARBA" id="ARBA00023163"/>
    </source>
</evidence>
<evidence type="ECO:0000256" key="4">
    <source>
        <dbReference type="ARBA" id="ARBA00023015"/>
    </source>
</evidence>
<dbReference type="Gene3D" id="1.20.5.170">
    <property type="match status" value="1"/>
</dbReference>
<proteinExistence type="inferred from homology"/>
<evidence type="ECO:0000256" key="5">
    <source>
        <dbReference type="ARBA" id="ARBA00023125"/>
    </source>
</evidence>
<feature type="domain" description="BZIP" evidence="8">
    <location>
        <begin position="54"/>
        <end position="93"/>
    </location>
</feature>
<evidence type="ECO:0000256" key="1">
    <source>
        <dbReference type="ARBA" id="ARBA00004123"/>
    </source>
</evidence>
<evidence type="ECO:0000256" key="2">
    <source>
        <dbReference type="ARBA" id="ARBA00004389"/>
    </source>
</evidence>
<dbReference type="AlphaFoldDB" id="A0A7J8U8I8"/>
<comment type="similarity">
    <text evidence="3">Belongs to the bZIP family.</text>
</comment>